<evidence type="ECO:0000313" key="3">
    <source>
        <dbReference type="Proteomes" id="UP000315439"/>
    </source>
</evidence>
<evidence type="ECO:0000313" key="2">
    <source>
        <dbReference type="EMBL" id="TQV89014.1"/>
    </source>
</evidence>
<dbReference type="Proteomes" id="UP000315439">
    <property type="component" value="Unassembled WGS sequence"/>
</dbReference>
<dbReference type="PIRSF" id="PIRSF029792">
    <property type="entry name" value="Pro_racemase"/>
    <property type="match status" value="1"/>
</dbReference>
<dbReference type="SFLD" id="SFLDS00028">
    <property type="entry name" value="Proline_Racemase"/>
    <property type="match status" value="1"/>
</dbReference>
<reference evidence="2 3" key="1">
    <citation type="submission" date="2019-07" db="EMBL/GenBank/DDBJ databases">
        <title>Draft genome for Aliikangiella sp. M105.</title>
        <authorList>
            <person name="Wang G."/>
        </authorList>
    </citation>
    <scope>NUCLEOTIDE SEQUENCE [LARGE SCALE GENOMIC DNA]</scope>
    <source>
        <strain evidence="2 3">M105</strain>
    </source>
</reference>
<gene>
    <name evidence="2" type="ORF">FLL46_05650</name>
</gene>
<proteinExistence type="inferred from homology"/>
<name>A0A545UHR1_9GAMM</name>
<protein>
    <submittedName>
        <fullName evidence="2">Proline racemase</fullName>
    </submittedName>
</protein>
<comment type="similarity">
    <text evidence="1">Belongs to the proline racemase family.</text>
</comment>
<evidence type="ECO:0000256" key="1">
    <source>
        <dbReference type="ARBA" id="ARBA00007529"/>
    </source>
</evidence>
<dbReference type="EMBL" id="VIKS01000003">
    <property type="protein sequence ID" value="TQV89014.1"/>
    <property type="molecule type" value="Genomic_DNA"/>
</dbReference>
<keyword evidence="3" id="KW-1185">Reference proteome</keyword>
<dbReference type="PANTHER" id="PTHR33442:SF1">
    <property type="entry name" value="TRANS-3-HYDROXY-L-PROLINE DEHYDRATASE"/>
    <property type="match status" value="1"/>
</dbReference>
<dbReference type="SUPFAM" id="SSF54506">
    <property type="entry name" value="Diaminopimelate epimerase-like"/>
    <property type="match status" value="1"/>
</dbReference>
<accession>A0A545UHR1</accession>
<dbReference type="Gene3D" id="3.10.310.10">
    <property type="entry name" value="Diaminopimelate Epimerase, Chain A, domain 1"/>
    <property type="match status" value="2"/>
</dbReference>
<dbReference type="FunFam" id="3.10.310.10:FF:000003">
    <property type="entry name" value="Proline racemase"/>
    <property type="match status" value="1"/>
</dbReference>
<dbReference type="Pfam" id="PF05544">
    <property type="entry name" value="Pro_racemase"/>
    <property type="match status" value="1"/>
</dbReference>
<organism evidence="2 3">
    <name type="scientific">Aliikangiella coralliicola</name>
    <dbReference type="NCBI Taxonomy" id="2592383"/>
    <lineage>
        <taxon>Bacteria</taxon>
        <taxon>Pseudomonadati</taxon>
        <taxon>Pseudomonadota</taxon>
        <taxon>Gammaproteobacteria</taxon>
        <taxon>Oceanospirillales</taxon>
        <taxon>Pleioneaceae</taxon>
        <taxon>Aliikangiella</taxon>
    </lineage>
</organism>
<dbReference type="GO" id="GO:0047580">
    <property type="term" value="F:4-hydroxyproline epimerase activity"/>
    <property type="evidence" value="ECO:0007669"/>
    <property type="project" value="TreeGrafter"/>
</dbReference>
<sequence length="356" mass="39162">MSSDFINRFKTQTAFRPLSDSHIIDVIDMHTGGEPLRVVINGYPQVQADSLLEYRKQLKQNFDHFRTAIMFEPRGHADMYGCLLLPPFNSQADCSAIFMHNEGYSSMCGHAVIGIMTLAIQMNWVEVHNDIAELTIEAPCGLIKARGCVNNGDLSDITASFECVPSFVTGLNESVHIESLSQNIRYDLAYGGAFYAYVDAEQLGLDLVPENNRQLIELGTEIKNAVLGSSEKILHPYEPELSFLYGTIFIGGPISAGVDSRNVCIFADGEVDRSPTGSGVSGRMALHYAKGEIKIGESMKIESILGSQFITSVQRVEEFGSYQAVIPKVSGNAFVCGVNQLIINPNDKLRNGFFLR</sequence>
<dbReference type="PANTHER" id="PTHR33442">
    <property type="entry name" value="TRANS-3-HYDROXY-L-PROLINE DEHYDRATASE"/>
    <property type="match status" value="1"/>
</dbReference>
<dbReference type="OrthoDB" id="181267at2"/>
<dbReference type="RefSeq" id="WP_142892499.1">
    <property type="nucleotide sequence ID" value="NZ_ML660161.1"/>
</dbReference>
<dbReference type="AlphaFoldDB" id="A0A545UHR1"/>
<comment type="caution">
    <text evidence="2">The sequence shown here is derived from an EMBL/GenBank/DDBJ whole genome shotgun (WGS) entry which is preliminary data.</text>
</comment>
<dbReference type="InterPro" id="IPR008794">
    <property type="entry name" value="Pro_racemase_fam"/>
</dbReference>